<sequence>MGNNKKGPKKAAGGPAPVPAHGAKKPTQKPQQANQKPQQPKPQQNKPHQNKVPGKANGKPNTKPNGKASGKADEAAGKPAGKNGGKPQQGKPHGKAEVKKAAEPEDTKPNEKLVLMLKNMKDNAVPWYMAVKPLAHRENEATKYKPNDPVVEEKRKLAESALEAQLKALETKGGLSSDEKYLKTMMKSGTLADRIAATTLAIQGSPIHNLQRLSQLVTMAKNKSRRESQMAVDSLKDLFLNNLLPDRKLHFFHQQPIGRPEATLPHLVMWYFEHCIKMAFSQLIAVLSNGMNDAIDVHKRACIRAVVALLTEKPEQEAVLLSMLVNKLGDPERKIAAYVLHQLQELLKTHPVMKRVVVDDVERLLTRTKVTERTKYNAVLFLNQLYLDAKDKELATHLIKVYFGLFTKEVHKSDGEAGGLERKLLSALLVGVNRSFPYAECTSADFQSEIDTMFRVVHTAHFSTSVQALLLLFQVMNSTNSVPDRFYTALYAKLLDPKLPSTSKHTMFLNVLYRAMKHDVSPARVNAMIKRLLQVAYTMSPAFACASLYLVSQVMAQNSRLRSLIDMSEGGDIDVVETTEALAANAPSSDEKDDSEDDATKAADADEVPADDEEMQAERARSAALLASMGLDGADEHTARPAKPAAATEAITYDAKKRNPLYSGAENACLWELQPYLQHYHPSVATFAKQLIEGPITYGGDPLTDFTLTTFFDKFVNKKPKAKDGPHQRGSARPTAVTDMYSEEFQTQDEANVEESDRFFYTFFKERAKRTPKKPKKEPRDADGSEDEEYEAFAQQLAEGLMQDNDDEDVNMDDWSGPDDDSDDDGADASELLANEFPDSDDEEGSEIDDEELMQANGHSLGNDDDAFLDDDDDDEDADVEDDEDEVDDEEDEDDEEDDMVFQEDKTAKFKGKGKKAPVERKRKSPFASADDYLDQIAELQAQTANSKPKKGKKSRTA</sequence>
<feature type="region of interest" description="Disordered" evidence="2">
    <location>
        <begin position="770"/>
        <end position="790"/>
    </location>
</feature>
<feature type="compositionally biased region" description="Low complexity" evidence="2">
    <location>
        <begin position="1"/>
        <end position="21"/>
    </location>
</feature>
<keyword evidence="5" id="KW-1185">Reference proteome</keyword>
<dbReference type="AlphaFoldDB" id="A0A1V9ZUC5"/>
<organism evidence="4 5">
    <name type="scientific">Achlya hypogyna</name>
    <name type="common">Oomycete</name>
    <name type="synonym">Protoachlya hypogyna</name>
    <dbReference type="NCBI Taxonomy" id="1202772"/>
    <lineage>
        <taxon>Eukaryota</taxon>
        <taxon>Sar</taxon>
        <taxon>Stramenopiles</taxon>
        <taxon>Oomycota</taxon>
        <taxon>Saprolegniomycetes</taxon>
        <taxon>Saprolegniales</taxon>
        <taxon>Achlyaceae</taxon>
        <taxon>Achlya</taxon>
    </lineage>
</organism>
<evidence type="ECO:0000313" key="5">
    <source>
        <dbReference type="Proteomes" id="UP000243579"/>
    </source>
</evidence>
<dbReference type="InterPro" id="IPR016024">
    <property type="entry name" value="ARM-type_fold"/>
</dbReference>
<feature type="compositionally biased region" description="Basic residues" evidence="2">
    <location>
        <begin position="909"/>
        <end position="925"/>
    </location>
</feature>
<dbReference type="OrthoDB" id="28947at2759"/>
<feature type="compositionally biased region" description="Low complexity" evidence="2">
    <location>
        <begin position="77"/>
        <end position="91"/>
    </location>
</feature>
<accession>A0A1V9ZUC5</accession>
<feature type="compositionally biased region" description="Basic and acidic residues" evidence="2">
    <location>
        <begin position="94"/>
        <end position="110"/>
    </location>
</feature>
<evidence type="ECO:0000256" key="2">
    <source>
        <dbReference type="SAM" id="MobiDB-lite"/>
    </source>
</evidence>
<dbReference type="Proteomes" id="UP000243579">
    <property type="component" value="Unassembled WGS sequence"/>
</dbReference>
<dbReference type="EMBL" id="JNBR01000004">
    <property type="protein sequence ID" value="OQS01622.1"/>
    <property type="molecule type" value="Genomic_DNA"/>
</dbReference>
<feature type="region of interest" description="Disordered" evidence="2">
    <location>
        <begin position="803"/>
        <end position="930"/>
    </location>
</feature>
<protein>
    <recommendedName>
        <fullName evidence="3">CCAAT-binding factor domain-containing protein</fullName>
    </recommendedName>
</protein>
<evidence type="ECO:0000313" key="4">
    <source>
        <dbReference type="EMBL" id="OQS01622.1"/>
    </source>
</evidence>
<dbReference type="PANTHER" id="PTHR12048">
    <property type="entry name" value="CCAAT-BINDING FACTOR-RELATED"/>
    <property type="match status" value="1"/>
</dbReference>
<feature type="compositionally biased region" description="Acidic residues" evidence="2">
    <location>
        <begin position="838"/>
        <end position="853"/>
    </location>
</feature>
<gene>
    <name evidence="4" type="ORF">ACHHYP_00510</name>
</gene>
<reference evidence="4 5" key="1">
    <citation type="journal article" date="2014" name="Genome Biol. Evol.">
        <title>The secreted proteins of Achlya hypogyna and Thraustotheca clavata identify the ancestral oomycete secretome and reveal gene acquisitions by horizontal gene transfer.</title>
        <authorList>
            <person name="Misner I."/>
            <person name="Blouin N."/>
            <person name="Leonard G."/>
            <person name="Richards T.A."/>
            <person name="Lane C.E."/>
        </authorList>
    </citation>
    <scope>NUCLEOTIDE SEQUENCE [LARGE SCALE GENOMIC DNA]</scope>
    <source>
        <strain evidence="4 5">ATCC 48635</strain>
    </source>
</reference>
<comment type="caution">
    <text evidence="4">The sequence shown here is derived from an EMBL/GenBank/DDBJ whole genome shotgun (WGS) entry which is preliminary data.</text>
</comment>
<evidence type="ECO:0000259" key="3">
    <source>
        <dbReference type="Pfam" id="PF03914"/>
    </source>
</evidence>
<feature type="region of interest" description="Disordered" evidence="2">
    <location>
        <begin position="583"/>
        <end position="617"/>
    </location>
</feature>
<dbReference type="STRING" id="1202772.A0A1V9ZUC5"/>
<dbReference type="GO" id="GO:0005634">
    <property type="term" value="C:nucleus"/>
    <property type="evidence" value="ECO:0007669"/>
    <property type="project" value="UniProtKB-ARBA"/>
</dbReference>
<feature type="compositionally biased region" description="Acidic residues" evidence="2">
    <location>
        <begin position="804"/>
        <end position="828"/>
    </location>
</feature>
<dbReference type="InterPro" id="IPR040155">
    <property type="entry name" value="CEBPZ/Mak21-like"/>
</dbReference>
<dbReference type="InterPro" id="IPR005612">
    <property type="entry name" value="CCAAT-binding_factor"/>
</dbReference>
<feature type="compositionally biased region" description="Acidic residues" evidence="2">
    <location>
        <begin position="605"/>
        <end position="615"/>
    </location>
</feature>
<feature type="compositionally biased region" description="Acidic residues" evidence="2">
    <location>
        <begin position="863"/>
        <end position="902"/>
    </location>
</feature>
<feature type="region of interest" description="Disordered" evidence="2">
    <location>
        <begin position="1"/>
        <end position="110"/>
    </location>
</feature>
<comment type="similarity">
    <text evidence="1">Belongs to the CBF/MAK21 family.</text>
</comment>
<dbReference type="Pfam" id="PF03914">
    <property type="entry name" value="CBF"/>
    <property type="match status" value="1"/>
</dbReference>
<dbReference type="SUPFAM" id="SSF48371">
    <property type="entry name" value="ARM repeat"/>
    <property type="match status" value="1"/>
</dbReference>
<feature type="domain" description="CCAAT-binding factor" evidence="3">
    <location>
        <begin position="465"/>
        <end position="688"/>
    </location>
</feature>
<dbReference type="PANTHER" id="PTHR12048:SF0">
    <property type="entry name" value="CCAAT_ENHANCER-BINDING PROTEIN ZETA"/>
    <property type="match status" value="1"/>
</dbReference>
<feature type="compositionally biased region" description="Low complexity" evidence="2">
    <location>
        <begin position="28"/>
        <end position="53"/>
    </location>
</feature>
<name>A0A1V9ZUC5_ACHHY</name>
<proteinExistence type="inferred from homology"/>
<evidence type="ECO:0000256" key="1">
    <source>
        <dbReference type="ARBA" id="ARBA00007797"/>
    </source>
</evidence>